<dbReference type="Gene3D" id="3.30.40.10">
    <property type="entry name" value="Zinc/RING finger domain, C3HC4 (zinc finger)"/>
    <property type="match status" value="1"/>
</dbReference>
<dbReference type="PANTHER" id="PTHR46573:SF1">
    <property type="entry name" value="WD REPEAT, SAM AND U-BOX DOMAIN-CONTAINING PROTEIN 1"/>
    <property type="match status" value="1"/>
</dbReference>
<dbReference type="AlphaFoldDB" id="A0AAW1P7Z7"/>
<accession>A0AAW1P7Z7</accession>
<dbReference type="PANTHER" id="PTHR46573">
    <property type="entry name" value="WD REPEAT, SAM AND U-BOX DOMAIN-CONTAINING PROTEIN 1"/>
    <property type="match status" value="1"/>
</dbReference>
<dbReference type="EMBL" id="JALJOQ010000042">
    <property type="protein sequence ID" value="KAK9805779.1"/>
    <property type="molecule type" value="Genomic_DNA"/>
</dbReference>
<dbReference type="InterPro" id="IPR013083">
    <property type="entry name" value="Znf_RING/FYVE/PHD"/>
</dbReference>
<protein>
    <recommendedName>
        <fullName evidence="2">U-box domain-containing protein</fullName>
    </recommendedName>
</protein>
<dbReference type="SUPFAM" id="SSF57850">
    <property type="entry name" value="RING/U-box"/>
    <property type="match status" value="1"/>
</dbReference>
<dbReference type="CDD" id="cd16655">
    <property type="entry name" value="RING-Ubox_WDSUB1-like"/>
    <property type="match status" value="1"/>
</dbReference>
<name>A0AAW1P7Z7_9CHLO</name>
<dbReference type="Pfam" id="PF04564">
    <property type="entry name" value="U-box"/>
    <property type="match status" value="1"/>
</dbReference>
<evidence type="ECO:0000259" key="2">
    <source>
        <dbReference type="PROSITE" id="PS51698"/>
    </source>
</evidence>
<dbReference type="InterPro" id="IPR052085">
    <property type="entry name" value="WD-SAM-U-box"/>
</dbReference>
<feature type="domain" description="U-box" evidence="2">
    <location>
        <begin position="226"/>
        <end position="303"/>
    </location>
</feature>
<dbReference type="GO" id="GO:0016567">
    <property type="term" value="P:protein ubiquitination"/>
    <property type="evidence" value="ECO:0007669"/>
    <property type="project" value="InterPro"/>
</dbReference>
<dbReference type="GO" id="GO:0004842">
    <property type="term" value="F:ubiquitin-protein transferase activity"/>
    <property type="evidence" value="ECO:0007669"/>
    <property type="project" value="InterPro"/>
</dbReference>
<keyword evidence="4" id="KW-1185">Reference proteome</keyword>
<feature type="compositionally biased region" description="Polar residues" evidence="1">
    <location>
        <begin position="171"/>
        <end position="180"/>
    </location>
</feature>
<proteinExistence type="predicted"/>
<evidence type="ECO:0000313" key="4">
    <source>
        <dbReference type="Proteomes" id="UP001465755"/>
    </source>
</evidence>
<dbReference type="PROSITE" id="PS51698">
    <property type="entry name" value="U_BOX"/>
    <property type="match status" value="1"/>
</dbReference>
<gene>
    <name evidence="3" type="ORF">WJX73_008824</name>
</gene>
<dbReference type="InterPro" id="IPR003613">
    <property type="entry name" value="Ubox_domain"/>
</dbReference>
<evidence type="ECO:0000256" key="1">
    <source>
        <dbReference type="SAM" id="MobiDB-lite"/>
    </source>
</evidence>
<dbReference type="Proteomes" id="UP001465755">
    <property type="component" value="Unassembled WGS sequence"/>
</dbReference>
<dbReference type="SMART" id="SM00504">
    <property type="entry name" value="Ubox"/>
    <property type="match status" value="1"/>
</dbReference>
<organism evidence="3 4">
    <name type="scientific">Symbiochloris irregularis</name>
    <dbReference type="NCBI Taxonomy" id="706552"/>
    <lineage>
        <taxon>Eukaryota</taxon>
        <taxon>Viridiplantae</taxon>
        <taxon>Chlorophyta</taxon>
        <taxon>core chlorophytes</taxon>
        <taxon>Trebouxiophyceae</taxon>
        <taxon>Trebouxiales</taxon>
        <taxon>Trebouxiaceae</taxon>
        <taxon>Symbiochloris</taxon>
    </lineage>
</organism>
<feature type="region of interest" description="Disordered" evidence="1">
    <location>
        <begin position="103"/>
        <end position="190"/>
    </location>
</feature>
<sequence>MTAEQRQKEEIRAWITKQRAPKSATAQARGEAQKLLEKLQPKWQLDAFALKCLKAADANTTLQVLQTPSEQNVNRVRNSSAYLVHLLKKEGCDICKAAASHGRETGPASAADRQPSPTVQLPAADQQSSDSPTDPRQAESVQEDSMPANSWSALFKGRPRDSVVASGREAPSSSEAQPSLTDPGPSLVDPQDEAELESFLDTLLRPLADEADVDSSDPAGEQGPEGVMPPVLCPITQAVIREPVVVSDGSTYERSAIEEWASRYTFSPMTGAELTKLDGKVLIIPNHTFKALAAQLIDSAALKQ</sequence>
<comment type="caution">
    <text evidence="3">The sequence shown here is derived from an EMBL/GenBank/DDBJ whole genome shotgun (WGS) entry which is preliminary data.</text>
</comment>
<reference evidence="3 4" key="1">
    <citation type="journal article" date="2024" name="Nat. Commun.">
        <title>Phylogenomics reveals the evolutionary origins of lichenization in chlorophyte algae.</title>
        <authorList>
            <person name="Puginier C."/>
            <person name="Libourel C."/>
            <person name="Otte J."/>
            <person name="Skaloud P."/>
            <person name="Haon M."/>
            <person name="Grisel S."/>
            <person name="Petersen M."/>
            <person name="Berrin J.G."/>
            <person name="Delaux P.M."/>
            <person name="Dal Grande F."/>
            <person name="Keller J."/>
        </authorList>
    </citation>
    <scope>NUCLEOTIDE SEQUENCE [LARGE SCALE GENOMIC DNA]</scope>
    <source>
        <strain evidence="3 4">SAG 2036</strain>
    </source>
</reference>
<feature type="compositionally biased region" description="Polar residues" evidence="1">
    <location>
        <begin position="115"/>
        <end position="134"/>
    </location>
</feature>
<evidence type="ECO:0000313" key="3">
    <source>
        <dbReference type="EMBL" id="KAK9805779.1"/>
    </source>
</evidence>